<organism evidence="1 2">
    <name type="scientific">Auriscalpium vulgare</name>
    <dbReference type="NCBI Taxonomy" id="40419"/>
    <lineage>
        <taxon>Eukaryota</taxon>
        <taxon>Fungi</taxon>
        <taxon>Dikarya</taxon>
        <taxon>Basidiomycota</taxon>
        <taxon>Agaricomycotina</taxon>
        <taxon>Agaricomycetes</taxon>
        <taxon>Russulales</taxon>
        <taxon>Auriscalpiaceae</taxon>
        <taxon>Auriscalpium</taxon>
    </lineage>
</organism>
<proteinExistence type="predicted"/>
<keyword evidence="2" id="KW-1185">Reference proteome</keyword>
<gene>
    <name evidence="1" type="ORF">FA95DRAFT_1462376</name>
</gene>
<feature type="non-terminal residue" evidence="1">
    <location>
        <position position="163"/>
    </location>
</feature>
<dbReference type="EMBL" id="MU276306">
    <property type="protein sequence ID" value="KAI0039429.1"/>
    <property type="molecule type" value="Genomic_DNA"/>
</dbReference>
<protein>
    <submittedName>
        <fullName evidence="1">Uncharacterized protein</fullName>
    </submittedName>
</protein>
<reference evidence="1" key="1">
    <citation type="submission" date="2021-02" db="EMBL/GenBank/DDBJ databases">
        <authorList>
            <consortium name="DOE Joint Genome Institute"/>
            <person name="Ahrendt S."/>
            <person name="Looney B.P."/>
            <person name="Miyauchi S."/>
            <person name="Morin E."/>
            <person name="Drula E."/>
            <person name="Courty P.E."/>
            <person name="Chicoki N."/>
            <person name="Fauchery L."/>
            <person name="Kohler A."/>
            <person name="Kuo A."/>
            <person name="Labutti K."/>
            <person name="Pangilinan J."/>
            <person name="Lipzen A."/>
            <person name="Riley R."/>
            <person name="Andreopoulos W."/>
            <person name="He G."/>
            <person name="Johnson J."/>
            <person name="Barry K.W."/>
            <person name="Grigoriev I.V."/>
            <person name="Nagy L."/>
            <person name="Hibbett D."/>
            <person name="Henrissat B."/>
            <person name="Matheny P.B."/>
            <person name="Labbe J."/>
            <person name="Martin F."/>
        </authorList>
    </citation>
    <scope>NUCLEOTIDE SEQUENCE</scope>
    <source>
        <strain evidence="1">FP105234-sp</strain>
    </source>
</reference>
<evidence type="ECO:0000313" key="1">
    <source>
        <dbReference type="EMBL" id="KAI0039429.1"/>
    </source>
</evidence>
<accession>A0ACB8R5M3</accession>
<reference evidence="1" key="2">
    <citation type="journal article" date="2022" name="New Phytol.">
        <title>Evolutionary transition to the ectomycorrhizal habit in the genomes of a hyperdiverse lineage of mushroom-forming fungi.</title>
        <authorList>
            <person name="Looney B."/>
            <person name="Miyauchi S."/>
            <person name="Morin E."/>
            <person name="Drula E."/>
            <person name="Courty P.E."/>
            <person name="Kohler A."/>
            <person name="Kuo A."/>
            <person name="LaButti K."/>
            <person name="Pangilinan J."/>
            <person name="Lipzen A."/>
            <person name="Riley R."/>
            <person name="Andreopoulos W."/>
            <person name="He G."/>
            <person name="Johnson J."/>
            <person name="Nolan M."/>
            <person name="Tritt A."/>
            <person name="Barry K.W."/>
            <person name="Grigoriev I.V."/>
            <person name="Nagy L.G."/>
            <person name="Hibbett D."/>
            <person name="Henrissat B."/>
            <person name="Matheny P.B."/>
            <person name="Labbe J."/>
            <person name="Martin F.M."/>
        </authorList>
    </citation>
    <scope>NUCLEOTIDE SEQUENCE</scope>
    <source>
        <strain evidence="1">FP105234-sp</strain>
    </source>
</reference>
<sequence length="163" mass="18273">MLRVAEKYHTSFSALRLSRALRRQLPAWYRIGEAPKRASAQTSCLRDTHRVRSTADLLRVSHRLSNLIAGRLHYARSNCACAACVADRLLGCENPHKCARAADDHLRRAAPRHAVHAPSPADGLSLTHRRREQNTSARATHRAILFDPSVTCKVSLAECFRVF</sequence>
<comment type="caution">
    <text evidence="1">The sequence shown here is derived from an EMBL/GenBank/DDBJ whole genome shotgun (WGS) entry which is preliminary data.</text>
</comment>
<name>A0ACB8R5M3_9AGAM</name>
<evidence type="ECO:0000313" key="2">
    <source>
        <dbReference type="Proteomes" id="UP000814033"/>
    </source>
</evidence>
<dbReference type="Proteomes" id="UP000814033">
    <property type="component" value="Unassembled WGS sequence"/>
</dbReference>